<feature type="transmembrane region" description="Helical" evidence="10">
    <location>
        <begin position="88"/>
        <end position="111"/>
    </location>
</feature>
<feature type="transmembrane region" description="Helical" evidence="10">
    <location>
        <begin position="158"/>
        <end position="179"/>
    </location>
</feature>
<dbReference type="EMBL" id="CP035033">
    <property type="protein sequence ID" value="QAB14726.1"/>
    <property type="molecule type" value="Genomic_DNA"/>
</dbReference>
<evidence type="ECO:0000256" key="9">
    <source>
        <dbReference type="ARBA" id="ARBA00061532"/>
    </source>
</evidence>
<dbReference type="PIRSF" id="PIRSF002869">
    <property type="entry name" value="MviN"/>
    <property type="match status" value="1"/>
</dbReference>
<evidence type="ECO:0000256" key="11">
    <source>
        <dbReference type="PIRNR" id="PIRNR002869"/>
    </source>
</evidence>
<keyword evidence="7 10" id="KW-0472">Membrane</keyword>
<feature type="transmembrane region" description="Helical" evidence="10">
    <location>
        <begin position="354"/>
        <end position="376"/>
    </location>
</feature>
<proteinExistence type="inferred from homology"/>
<comment type="function">
    <text evidence="8 10 11">Involved in peptidoglycan biosynthesis. Transports lipid-linked peptidoglycan precursors from the inner to the outer leaflet of the cytoplasmic membrane.</text>
</comment>
<comment type="pathway">
    <text evidence="10">Cell wall biogenesis; peptidoglycan biosynthesis.</text>
</comment>
<dbReference type="InterPro" id="IPR004268">
    <property type="entry name" value="MurJ"/>
</dbReference>
<feature type="transmembrane region" description="Helical" evidence="10">
    <location>
        <begin position="408"/>
        <end position="429"/>
    </location>
</feature>
<evidence type="ECO:0000313" key="12">
    <source>
        <dbReference type="EMBL" id="QAB14726.1"/>
    </source>
</evidence>
<evidence type="ECO:0000256" key="4">
    <source>
        <dbReference type="ARBA" id="ARBA00022960"/>
    </source>
</evidence>
<dbReference type="CDD" id="cd13123">
    <property type="entry name" value="MATE_MurJ_like"/>
    <property type="match status" value="1"/>
</dbReference>
<feature type="transmembrane region" description="Helical" evidence="10">
    <location>
        <begin position="441"/>
        <end position="461"/>
    </location>
</feature>
<feature type="transmembrane region" description="Helical" evidence="10">
    <location>
        <begin position="383"/>
        <end position="402"/>
    </location>
</feature>
<reference evidence="12 13" key="1">
    <citation type="journal article" date="2018" name="Environ. Microbiol.">
        <title>Genomes of ubiquitous marine and hypersaline Hydrogenovibrio, Thiomicrorhabdus and Thiomicrospira spp. encode a diversity of mechanisms to sustain chemolithoautotrophy in heterogeneous environments.</title>
        <authorList>
            <person name="Scott K.M."/>
            <person name="Williams J."/>
            <person name="Porter C.M.B."/>
            <person name="Russel S."/>
            <person name="Harmer T.L."/>
            <person name="Paul J.H."/>
            <person name="Antonen K.M."/>
            <person name="Bridges M.K."/>
            <person name="Camper G.J."/>
            <person name="Campla C.K."/>
            <person name="Casella L.G."/>
            <person name="Chase E."/>
            <person name="Conrad J.W."/>
            <person name="Cruz M.C."/>
            <person name="Dunlap D.S."/>
            <person name="Duran L."/>
            <person name="Fahsbender E.M."/>
            <person name="Goldsmith D.B."/>
            <person name="Keeley R.F."/>
            <person name="Kondoff M.R."/>
            <person name="Kussy B.I."/>
            <person name="Lane M.K."/>
            <person name="Lawler S."/>
            <person name="Leigh B.A."/>
            <person name="Lewis C."/>
            <person name="Lostal L.M."/>
            <person name="Marking D."/>
            <person name="Mancera P.A."/>
            <person name="McClenthan E.C."/>
            <person name="McIntyre E.A."/>
            <person name="Mine J.A."/>
            <person name="Modi S."/>
            <person name="Moore B.D."/>
            <person name="Morgan W.A."/>
            <person name="Nelson K.M."/>
            <person name="Nguyen K.N."/>
            <person name="Ogburn N."/>
            <person name="Parrino D.G."/>
            <person name="Pedapudi A.D."/>
            <person name="Pelham R.P."/>
            <person name="Preece A.M."/>
            <person name="Rampersad E.A."/>
            <person name="Richardson J.C."/>
            <person name="Rodgers C.M."/>
            <person name="Schaffer B.L."/>
            <person name="Sheridan N.E."/>
            <person name="Solone M.R."/>
            <person name="Staley Z.R."/>
            <person name="Tabuchi M."/>
            <person name="Waide R.J."/>
            <person name="Wanjugi P.W."/>
            <person name="Young S."/>
            <person name="Clum A."/>
            <person name="Daum C."/>
            <person name="Huntemann M."/>
            <person name="Ivanova N."/>
            <person name="Kyrpides N."/>
            <person name="Mikhailova N."/>
            <person name="Palaniappan K."/>
            <person name="Pillay M."/>
            <person name="Reddy T.B.K."/>
            <person name="Shapiro N."/>
            <person name="Stamatis D."/>
            <person name="Varghese N."/>
            <person name="Woyke T."/>
            <person name="Boden R."/>
            <person name="Freyermuth S.K."/>
            <person name="Kerfeld C.A."/>
        </authorList>
    </citation>
    <scope>NUCLEOTIDE SEQUENCE [LARGE SCALE GENOMIC DNA]</scope>
    <source>
        <strain evidence="12 13">JR-2</strain>
    </source>
</reference>
<evidence type="ECO:0000256" key="6">
    <source>
        <dbReference type="ARBA" id="ARBA00022989"/>
    </source>
</evidence>
<dbReference type="AlphaFoldDB" id="A0A410H1E0"/>
<dbReference type="KEGG" id="htr:EPV75_03085"/>
<dbReference type="RefSeq" id="WP_128384430.1">
    <property type="nucleotide sequence ID" value="NZ_CP035033.1"/>
</dbReference>
<evidence type="ECO:0000256" key="10">
    <source>
        <dbReference type="HAMAP-Rule" id="MF_02078"/>
    </source>
</evidence>
<dbReference type="PANTHER" id="PTHR47019">
    <property type="entry name" value="LIPID II FLIPPASE MURJ"/>
    <property type="match status" value="1"/>
</dbReference>
<accession>A0A410H1E0</accession>
<feature type="transmembrane region" description="Helical" evidence="10">
    <location>
        <begin position="313"/>
        <end position="334"/>
    </location>
</feature>
<dbReference type="InterPro" id="IPR051050">
    <property type="entry name" value="Lipid_II_flippase_MurJ/MviN"/>
</dbReference>
<name>A0A410H1E0_9GAMM</name>
<evidence type="ECO:0000313" key="13">
    <source>
        <dbReference type="Proteomes" id="UP000285478"/>
    </source>
</evidence>
<keyword evidence="10" id="KW-0997">Cell inner membrane</keyword>
<keyword evidence="10 11" id="KW-0813">Transport</keyword>
<dbReference type="GO" id="GO:0015648">
    <property type="term" value="F:lipid-linked peptidoglycan transporter activity"/>
    <property type="evidence" value="ECO:0007669"/>
    <property type="project" value="UniProtKB-UniRule"/>
</dbReference>
<dbReference type="Pfam" id="PF03023">
    <property type="entry name" value="MurJ"/>
    <property type="match status" value="1"/>
</dbReference>
<dbReference type="GO" id="GO:0034204">
    <property type="term" value="P:lipid translocation"/>
    <property type="evidence" value="ECO:0007669"/>
    <property type="project" value="TreeGrafter"/>
</dbReference>
<evidence type="ECO:0000256" key="8">
    <source>
        <dbReference type="ARBA" id="ARBA00060041"/>
    </source>
</evidence>
<dbReference type="PANTHER" id="PTHR47019:SF1">
    <property type="entry name" value="LIPID II FLIPPASE MURJ"/>
    <property type="match status" value="1"/>
</dbReference>
<keyword evidence="4 10" id="KW-0133">Cell shape</keyword>
<evidence type="ECO:0000256" key="2">
    <source>
        <dbReference type="ARBA" id="ARBA00022475"/>
    </source>
</evidence>
<evidence type="ECO:0000256" key="1">
    <source>
        <dbReference type="ARBA" id="ARBA00004651"/>
    </source>
</evidence>
<dbReference type="UniPathway" id="UPA00219"/>
<organism evidence="12 13">
    <name type="scientific">Hydrogenovibrio thermophilus</name>
    <dbReference type="NCBI Taxonomy" id="265883"/>
    <lineage>
        <taxon>Bacteria</taxon>
        <taxon>Pseudomonadati</taxon>
        <taxon>Pseudomonadota</taxon>
        <taxon>Gammaproteobacteria</taxon>
        <taxon>Thiotrichales</taxon>
        <taxon>Piscirickettsiaceae</taxon>
        <taxon>Hydrogenovibrio</taxon>
    </lineage>
</organism>
<evidence type="ECO:0000256" key="7">
    <source>
        <dbReference type="ARBA" id="ARBA00023136"/>
    </source>
</evidence>
<feature type="transmembrane region" description="Helical" evidence="10">
    <location>
        <begin position="232"/>
        <end position="254"/>
    </location>
</feature>
<keyword evidence="6 10" id="KW-1133">Transmembrane helix</keyword>
<feature type="transmembrane region" description="Helical" evidence="10">
    <location>
        <begin position="481"/>
        <end position="501"/>
    </location>
</feature>
<feature type="transmembrane region" description="Helical" evidence="10">
    <location>
        <begin position="185"/>
        <end position="204"/>
    </location>
</feature>
<protein>
    <recommendedName>
        <fullName evidence="10">Probable lipid II flippase MurJ</fullName>
    </recommendedName>
</protein>
<dbReference type="GO" id="GO:0009252">
    <property type="term" value="P:peptidoglycan biosynthetic process"/>
    <property type="evidence" value="ECO:0007669"/>
    <property type="project" value="UniProtKB-UniRule"/>
</dbReference>
<dbReference type="GO" id="GO:0005886">
    <property type="term" value="C:plasma membrane"/>
    <property type="evidence" value="ECO:0007669"/>
    <property type="project" value="UniProtKB-SubCell"/>
</dbReference>
<keyword evidence="13" id="KW-1185">Reference proteome</keyword>
<comment type="similarity">
    <text evidence="9 10 11">Belongs to the MurJ/MviN family.</text>
</comment>
<keyword evidence="2 10" id="KW-1003">Cell membrane</keyword>
<dbReference type="Proteomes" id="UP000285478">
    <property type="component" value="Chromosome"/>
</dbReference>
<dbReference type="HAMAP" id="MF_02078">
    <property type="entry name" value="MurJ_MviN"/>
    <property type="match status" value="1"/>
</dbReference>
<feature type="transmembrane region" description="Helical" evidence="10">
    <location>
        <begin position="131"/>
        <end position="151"/>
    </location>
</feature>
<dbReference type="GO" id="GO:0008360">
    <property type="term" value="P:regulation of cell shape"/>
    <property type="evidence" value="ECO:0007669"/>
    <property type="project" value="UniProtKB-UniRule"/>
</dbReference>
<sequence>MKRLIKATATVGGMTMISRVLGFVRDMVIARYFGASTGADAFFVAFKIPNFFRRLFAEGAFSQAFVPVLAGVKEREGKAAVKALVDAILFRLGGILLLLTAFGVFGSGLWMMVFAPGFIDDPVKFQLASDMLSITFPYLLLISLVAFSSAIMNTYNQFAVPAFTPVFLNLTLISFAIWVSPMLEVPVMALAWGVLVAGVLQLLFHVPFLKRLGLLPVPSAQKNDGVGEVKRLMIPALFGVSVAQINLLVDTVLASFLVTGSVSWLYYSDRLMEFPLGVFGVALATVVLPGLSKKAANENWNGYRQDIDTALRLVLVIGLPATLGLLLLAQPLIISLFHYGAFTERDVTMSGLSLMAYSFGLLGFILVKILAPAFYARKEMKTPVKVAVVALVTNVVLNLALIGPFAHVGLAAATSASAFVNAGLLYILLRKQDKFTPLSGWGKLWMQVLLGNVVLVAFLLWMSPAPTEWLAFDAWHRLAWLSGLVLGAIALYCVALLLLGVRPAGWLQSKP</sequence>
<evidence type="ECO:0000256" key="3">
    <source>
        <dbReference type="ARBA" id="ARBA00022692"/>
    </source>
</evidence>
<dbReference type="NCBIfam" id="TIGR01695">
    <property type="entry name" value="murJ_mviN"/>
    <property type="match status" value="1"/>
</dbReference>
<dbReference type="GO" id="GO:0071555">
    <property type="term" value="P:cell wall organization"/>
    <property type="evidence" value="ECO:0007669"/>
    <property type="project" value="UniProtKB-UniRule"/>
</dbReference>
<feature type="transmembrane region" description="Helical" evidence="10">
    <location>
        <begin position="274"/>
        <end position="292"/>
    </location>
</feature>
<keyword evidence="3 10" id="KW-0812">Transmembrane</keyword>
<evidence type="ECO:0000256" key="5">
    <source>
        <dbReference type="ARBA" id="ARBA00022984"/>
    </source>
</evidence>
<keyword evidence="10 11" id="KW-0961">Cell wall biogenesis/degradation</keyword>
<keyword evidence="5 10" id="KW-0573">Peptidoglycan synthesis</keyword>
<dbReference type="PRINTS" id="PR01806">
    <property type="entry name" value="VIRFACTRMVIN"/>
</dbReference>
<comment type="subcellular location">
    <subcellularLocation>
        <location evidence="10">Cell inner membrane</location>
        <topology evidence="10">Multi-pass membrane protein</topology>
    </subcellularLocation>
    <subcellularLocation>
        <location evidence="1">Cell membrane</location>
        <topology evidence="1">Multi-pass membrane protein</topology>
    </subcellularLocation>
</comment>
<gene>
    <name evidence="10 12" type="primary">murJ</name>
    <name evidence="12" type="ORF">EPV75_03085</name>
</gene>